<feature type="transmembrane region" description="Helical" evidence="2">
    <location>
        <begin position="109"/>
        <end position="129"/>
    </location>
</feature>
<keyword evidence="2" id="KW-0472">Membrane</keyword>
<evidence type="ECO:0000259" key="3">
    <source>
        <dbReference type="Pfam" id="PF01551"/>
    </source>
</evidence>
<evidence type="ECO:0000313" key="4">
    <source>
        <dbReference type="EMBL" id="TVX87259.1"/>
    </source>
</evidence>
<accession>A0A559IHV6</accession>
<dbReference type="Pfam" id="PF01551">
    <property type="entry name" value="Peptidase_M23"/>
    <property type="match status" value="1"/>
</dbReference>
<proteinExistence type="predicted"/>
<evidence type="ECO:0000313" key="5">
    <source>
        <dbReference type="Proteomes" id="UP000318102"/>
    </source>
</evidence>
<keyword evidence="5" id="KW-1185">Reference proteome</keyword>
<keyword evidence="2" id="KW-1133">Transmembrane helix</keyword>
<feature type="region of interest" description="Disordered" evidence="1">
    <location>
        <begin position="30"/>
        <end position="49"/>
    </location>
</feature>
<evidence type="ECO:0000256" key="1">
    <source>
        <dbReference type="SAM" id="MobiDB-lite"/>
    </source>
</evidence>
<dbReference type="SUPFAM" id="SSF51261">
    <property type="entry name" value="Duplicated hybrid motif"/>
    <property type="match status" value="1"/>
</dbReference>
<feature type="domain" description="M23ase beta-sheet core" evidence="3">
    <location>
        <begin position="205"/>
        <end position="299"/>
    </location>
</feature>
<dbReference type="InterPro" id="IPR050570">
    <property type="entry name" value="Cell_wall_metabolism_enzyme"/>
</dbReference>
<protein>
    <submittedName>
        <fullName evidence="4">M23 family metallopeptidase</fullName>
    </submittedName>
</protein>
<dbReference type="GO" id="GO:0004222">
    <property type="term" value="F:metalloendopeptidase activity"/>
    <property type="evidence" value="ECO:0007669"/>
    <property type="project" value="TreeGrafter"/>
</dbReference>
<dbReference type="Gene3D" id="2.70.70.10">
    <property type="entry name" value="Glucose Permease (Domain IIA)"/>
    <property type="match status" value="1"/>
</dbReference>
<dbReference type="PANTHER" id="PTHR21666">
    <property type="entry name" value="PEPTIDASE-RELATED"/>
    <property type="match status" value="1"/>
</dbReference>
<name>A0A559IHV6_9BACL</name>
<dbReference type="PANTHER" id="PTHR21666:SF274">
    <property type="entry name" value="STAGE IV SPORULATION PROTEIN FA"/>
    <property type="match status" value="1"/>
</dbReference>
<sequence length="306" mass="33897">MNNLSGEGIRMKDDIRRRREARIKELTLRDIQGHKMSGDTQEPPPPSVIAQPSYYNYSSPAQDRGALAVEYNERDPEQVWRDAKQVWAGRYGWKDSDPTNGSSTFRRMFFIQLGCTILLCVAVTGIMKWKVPFLDSTRNYVASAMSQNMDFQSIAVWVEATFGGSPAFIPIWKDHAPAAKEAQAKLGFQIPMAGNVVQPFALSLQGVELRAEEGGASVASAAVGRVIRVIEDPKAGASIIIQHANQYTSYYERLEECYVKKDDWVEAGQDIGRMPNATSSGTIPGLFFALKKDGGFVDPAEVMSFD</sequence>
<dbReference type="OrthoDB" id="2986589at2"/>
<organism evidence="4 5">
    <name type="scientific">Paenibacillus agilis</name>
    <dbReference type="NCBI Taxonomy" id="3020863"/>
    <lineage>
        <taxon>Bacteria</taxon>
        <taxon>Bacillati</taxon>
        <taxon>Bacillota</taxon>
        <taxon>Bacilli</taxon>
        <taxon>Bacillales</taxon>
        <taxon>Paenibacillaceae</taxon>
        <taxon>Paenibacillus</taxon>
    </lineage>
</organism>
<reference evidence="4 5" key="1">
    <citation type="submission" date="2019-07" db="EMBL/GenBank/DDBJ databases">
        <authorList>
            <person name="Kim J."/>
        </authorList>
    </citation>
    <scope>NUCLEOTIDE SEQUENCE [LARGE SCALE GENOMIC DNA]</scope>
    <source>
        <strain evidence="4 5">N4</strain>
    </source>
</reference>
<dbReference type="AlphaFoldDB" id="A0A559IHV6"/>
<dbReference type="InterPro" id="IPR016047">
    <property type="entry name" value="M23ase_b-sheet_dom"/>
</dbReference>
<gene>
    <name evidence="4" type="ORF">FPZ44_22535</name>
</gene>
<dbReference type="EMBL" id="VNJK01000004">
    <property type="protein sequence ID" value="TVX87259.1"/>
    <property type="molecule type" value="Genomic_DNA"/>
</dbReference>
<comment type="caution">
    <text evidence="4">The sequence shown here is derived from an EMBL/GenBank/DDBJ whole genome shotgun (WGS) entry which is preliminary data.</text>
</comment>
<keyword evidence="2" id="KW-0812">Transmembrane</keyword>
<dbReference type="CDD" id="cd12797">
    <property type="entry name" value="M23_peptidase"/>
    <property type="match status" value="1"/>
</dbReference>
<dbReference type="InterPro" id="IPR011055">
    <property type="entry name" value="Dup_hybrid_motif"/>
</dbReference>
<dbReference type="Proteomes" id="UP000318102">
    <property type="component" value="Unassembled WGS sequence"/>
</dbReference>
<evidence type="ECO:0000256" key="2">
    <source>
        <dbReference type="SAM" id="Phobius"/>
    </source>
</evidence>